<evidence type="ECO:0000313" key="2">
    <source>
        <dbReference type="EMBL" id="MBB5153189.1"/>
    </source>
</evidence>
<comment type="caution">
    <text evidence="2">The sequence shown here is derived from an EMBL/GenBank/DDBJ whole genome shotgun (WGS) entry which is preliminary data.</text>
</comment>
<evidence type="ECO:0008006" key="4">
    <source>
        <dbReference type="Google" id="ProtNLM"/>
    </source>
</evidence>
<dbReference type="AlphaFoldDB" id="A0A840Q3B1"/>
<gene>
    <name evidence="2" type="ORF">BJ970_000723</name>
</gene>
<keyword evidence="1" id="KW-0472">Membrane</keyword>
<feature type="transmembrane region" description="Helical" evidence="1">
    <location>
        <begin position="142"/>
        <end position="162"/>
    </location>
</feature>
<keyword evidence="3" id="KW-1185">Reference proteome</keyword>
<dbReference type="Pfam" id="PF17197">
    <property type="entry name" value="DUF5134"/>
    <property type="match status" value="1"/>
</dbReference>
<accession>A0A840Q3B1</accession>
<reference evidence="2 3" key="1">
    <citation type="submission" date="2020-08" db="EMBL/GenBank/DDBJ databases">
        <title>Sequencing the genomes of 1000 actinobacteria strains.</title>
        <authorList>
            <person name="Klenk H.-P."/>
        </authorList>
    </citation>
    <scope>NUCLEOTIDE SEQUENCE [LARGE SCALE GENOMIC DNA]</scope>
    <source>
        <strain evidence="2 3">DSM 45584</strain>
    </source>
</reference>
<proteinExistence type="predicted"/>
<feature type="transmembrane region" description="Helical" evidence="1">
    <location>
        <begin position="6"/>
        <end position="26"/>
    </location>
</feature>
<dbReference type="Proteomes" id="UP000584374">
    <property type="component" value="Unassembled WGS sequence"/>
</dbReference>
<keyword evidence="1" id="KW-1133">Transmembrane helix</keyword>
<feature type="transmembrane region" description="Helical" evidence="1">
    <location>
        <begin position="88"/>
        <end position="106"/>
    </location>
</feature>
<keyword evidence="1" id="KW-0812">Transmembrane</keyword>
<sequence length="194" mass="20938">MDMIDRVLTVAVTAVTLACIVRLMLLRRQRRENQPTDGSTDVAHALMGIGMIAMFLPPVLPPGAWAALFIANAAWMGMLALRRRPARAYLHHLVGGLAMAYMFAATRSHEPMSHQLSLSTAHSSGHSHGNALAVVEAQPAGFAFPLVAWILLIYCLLSAGFAGTDLLRPATPRLTATTELVLSLSMGYMFLTTL</sequence>
<dbReference type="EMBL" id="JACHIW010000001">
    <property type="protein sequence ID" value="MBB5153189.1"/>
    <property type="molecule type" value="Genomic_DNA"/>
</dbReference>
<protein>
    <recommendedName>
        <fullName evidence="4">DUF5134 domain-containing protein</fullName>
    </recommendedName>
</protein>
<dbReference type="PROSITE" id="PS51257">
    <property type="entry name" value="PROKAR_LIPOPROTEIN"/>
    <property type="match status" value="1"/>
</dbReference>
<name>A0A840Q3B1_9PSEU</name>
<evidence type="ECO:0000313" key="3">
    <source>
        <dbReference type="Proteomes" id="UP000584374"/>
    </source>
</evidence>
<dbReference type="InterPro" id="IPR033458">
    <property type="entry name" value="DUF5134"/>
</dbReference>
<evidence type="ECO:0000256" key="1">
    <source>
        <dbReference type="SAM" id="Phobius"/>
    </source>
</evidence>
<organism evidence="2 3">
    <name type="scientific">Saccharopolyspora phatthalungensis</name>
    <dbReference type="NCBI Taxonomy" id="664693"/>
    <lineage>
        <taxon>Bacteria</taxon>
        <taxon>Bacillati</taxon>
        <taxon>Actinomycetota</taxon>
        <taxon>Actinomycetes</taxon>
        <taxon>Pseudonocardiales</taxon>
        <taxon>Pseudonocardiaceae</taxon>
        <taxon>Saccharopolyspora</taxon>
    </lineage>
</organism>